<gene>
    <name evidence="2" type="ORF">UY92_C0014G0039</name>
</gene>
<feature type="domain" description="Methyltransferase" evidence="1">
    <location>
        <begin position="21"/>
        <end position="124"/>
    </location>
</feature>
<dbReference type="GO" id="GO:0071164">
    <property type="term" value="F:RNA cap trimethylguanosine synthase activity"/>
    <property type="evidence" value="ECO:0007669"/>
    <property type="project" value="TreeGrafter"/>
</dbReference>
<dbReference type="EMBL" id="LCRX01000014">
    <property type="protein sequence ID" value="KKW41714.1"/>
    <property type="molecule type" value="Genomic_DNA"/>
</dbReference>
<dbReference type="Gene3D" id="3.40.50.150">
    <property type="entry name" value="Vaccinia Virus protein VP39"/>
    <property type="match status" value="1"/>
</dbReference>
<dbReference type="InterPro" id="IPR025714">
    <property type="entry name" value="Methyltranfer_dom"/>
</dbReference>
<protein>
    <recommendedName>
        <fullName evidence="1">Methyltransferase domain-containing protein</fullName>
    </recommendedName>
</protein>
<proteinExistence type="predicted"/>
<dbReference type="InterPro" id="IPR029063">
    <property type="entry name" value="SAM-dependent_MTases_sf"/>
</dbReference>
<accession>A0A0G2B8G2</accession>
<dbReference type="PANTHER" id="PTHR14741">
    <property type="entry name" value="S-ADENOSYLMETHIONINE-DEPENDENT METHYLTRANSFERASE RELATED"/>
    <property type="match status" value="1"/>
</dbReference>
<dbReference type="SUPFAM" id="SSF53335">
    <property type="entry name" value="S-adenosyl-L-methionine-dependent methyltransferases"/>
    <property type="match status" value="1"/>
</dbReference>
<evidence type="ECO:0000313" key="3">
    <source>
        <dbReference type="Proteomes" id="UP000033870"/>
    </source>
</evidence>
<dbReference type="STRING" id="1619044.UY92_C0014G0039"/>
<dbReference type="AlphaFoldDB" id="A0A0G2B8G2"/>
<dbReference type="Proteomes" id="UP000033870">
    <property type="component" value="Unassembled WGS sequence"/>
</dbReference>
<evidence type="ECO:0000313" key="2">
    <source>
        <dbReference type="EMBL" id="KKW41714.1"/>
    </source>
</evidence>
<reference evidence="2 3" key="1">
    <citation type="journal article" date="2015" name="Nature">
        <title>rRNA introns, odd ribosomes, and small enigmatic genomes across a large radiation of phyla.</title>
        <authorList>
            <person name="Brown C.T."/>
            <person name="Hug L.A."/>
            <person name="Thomas B.C."/>
            <person name="Sharon I."/>
            <person name="Castelle C.J."/>
            <person name="Singh A."/>
            <person name="Wilkins M.J."/>
            <person name="Williams K.H."/>
            <person name="Banfield J.F."/>
        </authorList>
    </citation>
    <scope>NUCLEOTIDE SEQUENCE [LARGE SCALE GENOMIC DNA]</scope>
</reference>
<comment type="caution">
    <text evidence="2">The sequence shown here is derived from an EMBL/GenBank/DDBJ whole genome shotgun (WGS) entry which is preliminary data.</text>
</comment>
<organism evidence="2 3">
    <name type="scientific">Candidatus Magasanikbacteria bacterium GW2011_GWA2_56_11</name>
    <dbReference type="NCBI Taxonomy" id="1619044"/>
    <lineage>
        <taxon>Bacteria</taxon>
        <taxon>Candidatus Magasanikiibacteriota</taxon>
    </lineage>
</organism>
<sequence length="187" mass="21025">MSCPEFVGEHIAKSLAQFKTAVELCCATGMIVVQLAKHLKSACGVDIIPSRIEDAKKNAVLYGVEERTNFIVGDALDPDLLKSLPADVAILDPEWNMQGVNPPTHANNIDDTQPSTREMFNLTKRYITPNVVIKIPKSFTFETLSEFGQCRIENIIWDGNLRFKLAYFLNNIAKNQEMDIFLINYCL</sequence>
<dbReference type="CDD" id="cd02440">
    <property type="entry name" value="AdoMet_MTases"/>
    <property type="match status" value="1"/>
</dbReference>
<name>A0A0G2B8G2_9BACT</name>
<dbReference type="PANTHER" id="PTHR14741:SF32">
    <property type="entry name" value="TRIMETHYLGUANOSINE SYNTHASE"/>
    <property type="match status" value="1"/>
</dbReference>
<dbReference type="Pfam" id="PF13847">
    <property type="entry name" value="Methyltransf_31"/>
    <property type="match status" value="1"/>
</dbReference>
<evidence type="ECO:0000259" key="1">
    <source>
        <dbReference type="Pfam" id="PF13847"/>
    </source>
</evidence>